<sequence>MATLLAWKAPGRPQGPLLAAAAVATIVTELPDNGALSGSWMLLYLPYALIVLVMPDGWFGSAGWRRLAFAVVAVPAVFNLLIATSWYVGVNPDDHTVTGAARDVAGVLQVIGVVLVLGFFALLIAAVSSLIPRYRRSDERQRLQLRWMLLAGSSLPLTLLLCWIGYLLSGQPDLVVFGLLVMYVVIPAAVTVALLRPTWFDIDRATVATATTTALTGLMLILIAIASAAGPHILTDSPAVTIVATAVLMLLMIPLYRLLGPAIGRVVYPERERAIRALRLLRCQVDAGTAEPELIETVLRQALRDPGLRVVLHRLSDAHPVTVQGDEVDHELAIDADLDRRAVVVRSRGEEIGAIIGSRQRVKPPARAVAVAAAPVLEAVRLRTELTQALGEIAASRQRILIAGDEERRRLERDLHDGAQQRLVALGMRLRVLQRSGIADADVEVALDQTVAELATAVAELRQLAHGVRPSALDDGLEAALAELARQAPQLVSVEATAGELPDAVCTTAYYVAAEAVANALKHAGATTIRIFANRTENALLVSVSDDGRGGADPAIGVGLAGIRERVLAIGGRFGIRSPIGGGTTISITLPSAPKPVRDRPADTRDRSGRRPGVRAEA</sequence>
<organism evidence="12 13">
    <name type="scientific">Microlunatus elymi</name>
    <dbReference type="NCBI Taxonomy" id="2596828"/>
    <lineage>
        <taxon>Bacteria</taxon>
        <taxon>Bacillati</taxon>
        <taxon>Actinomycetota</taxon>
        <taxon>Actinomycetes</taxon>
        <taxon>Propionibacteriales</taxon>
        <taxon>Propionibacteriaceae</taxon>
        <taxon>Microlunatus</taxon>
    </lineage>
</organism>
<dbReference type="Gene3D" id="3.30.565.10">
    <property type="entry name" value="Histidine kinase-like ATPase, C-terminal domain"/>
    <property type="match status" value="1"/>
</dbReference>
<dbReference type="CDD" id="cd16917">
    <property type="entry name" value="HATPase_UhpB-NarQ-NarX-like"/>
    <property type="match status" value="1"/>
</dbReference>
<dbReference type="AlphaFoldDB" id="A0A516Q4K9"/>
<keyword evidence="10" id="KW-0812">Transmembrane</keyword>
<dbReference type="KEGG" id="mik:FOE78_22930"/>
<protein>
    <recommendedName>
        <fullName evidence="2">histidine kinase</fullName>
        <ecNumber evidence="2">2.7.13.3</ecNumber>
    </recommendedName>
</protein>
<keyword evidence="3" id="KW-0597">Phosphoprotein</keyword>
<evidence type="ECO:0000256" key="3">
    <source>
        <dbReference type="ARBA" id="ARBA00022553"/>
    </source>
</evidence>
<dbReference type="PANTHER" id="PTHR24421:SF10">
    <property type="entry name" value="NITRATE_NITRITE SENSOR PROTEIN NARQ"/>
    <property type="match status" value="1"/>
</dbReference>
<dbReference type="Pfam" id="PF07730">
    <property type="entry name" value="HisKA_3"/>
    <property type="match status" value="1"/>
</dbReference>
<feature type="transmembrane region" description="Helical" evidence="10">
    <location>
        <begin position="147"/>
        <end position="168"/>
    </location>
</feature>
<accession>A0A516Q4K9</accession>
<keyword evidence="7" id="KW-0067">ATP-binding</keyword>
<dbReference type="GO" id="GO:0000155">
    <property type="term" value="F:phosphorelay sensor kinase activity"/>
    <property type="evidence" value="ECO:0007669"/>
    <property type="project" value="InterPro"/>
</dbReference>
<keyword evidence="4" id="KW-0808">Transferase</keyword>
<feature type="region of interest" description="Disordered" evidence="9">
    <location>
        <begin position="585"/>
        <end position="618"/>
    </location>
</feature>
<feature type="transmembrane region" description="Helical" evidence="10">
    <location>
        <begin position="207"/>
        <end position="227"/>
    </location>
</feature>
<keyword evidence="10" id="KW-0472">Membrane</keyword>
<proteinExistence type="predicted"/>
<evidence type="ECO:0000256" key="10">
    <source>
        <dbReference type="SAM" id="Phobius"/>
    </source>
</evidence>
<keyword evidence="8" id="KW-0902">Two-component regulatory system</keyword>
<dbReference type="OrthoDB" id="3217947at2"/>
<dbReference type="SMART" id="SM00387">
    <property type="entry name" value="HATPase_c"/>
    <property type="match status" value="1"/>
</dbReference>
<keyword evidence="13" id="KW-1185">Reference proteome</keyword>
<gene>
    <name evidence="12" type="ORF">FOE78_22930</name>
</gene>
<dbReference type="GO" id="GO:0016020">
    <property type="term" value="C:membrane"/>
    <property type="evidence" value="ECO:0007669"/>
    <property type="project" value="InterPro"/>
</dbReference>
<feature type="transmembrane region" description="Helical" evidence="10">
    <location>
        <begin position="38"/>
        <end position="55"/>
    </location>
</feature>
<dbReference type="EMBL" id="CP041692">
    <property type="protein sequence ID" value="QDP98377.1"/>
    <property type="molecule type" value="Genomic_DNA"/>
</dbReference>
<evidence type="ECO:0000256" key="7">
    <source>
        <dbReference type="ARBA" id="ARBA00022840"/>
    </source>
</evidence>
<feature type="domain" description="Histidine kinase" evidence="11">
    <location>
        <begin position="512"/>
        <end position="594"/>
    </location>
</feature>
<feature type="transmembrane region" description="Helical" evidence="10">
    <location>
        <begin position="174"/>
        <end position="195"/>
    </location>
</feature>
<evidence type="ECO:0000256" key="1">
    <source>
        <dbReference type="ARBA" id="ARBA00000085"/>
    </source>
</evidence>
<evidence type="ECO:0000256" key="2">
    <source>
        <dbReference type="ARBA" id="ARBA00012438"/>
    </source>
</evidence>
<keyword evidence="10" id="KW-1133">Transmembrane helix</keyword>
<keyword evidence="6" id="KW-0418">Kinase</keyword>
<evidence type="ECO:0000259" key="11">
    <source>
        <dbReference type="PROSITE" id="PS50109"/>
    </source>
</evidence>
<dbReference type="Gene3D" id="1.20.5.1930">
    <property type="match status" value="1"/>
</dbReference>
<evidence type="ECO:0000256" key="9">
    <source>
        <dbReference type="SAM" id="MobiDB-lite"/>
    </source>
</evidence>
<dbReference type="InterPro" id="IPR050482">
    <property type="entry name" value="Sensor_HK_TwoCompSys"/>
</dbReference>
<feature type="compositionally biased region" description="Basic and acidic residues" evidence="9">
    <location>
        <begin position="596"/>
        <end position="618"/>
    </location>
</feature>
<evidence type="ECO:0000256" key="4">
    <source>
        <dbReference type="ARBA" id="ARBA00022679"/>
    </source>
</evidence>
<evidence type="ECO:0000256" key="6">
    <source>
        <dbReference type="ARBA" id="ARBA00022777"/>
    </source>
</evidence>
<comment type="catalytic activity">
    <reaction evidence="1">
        <text>ATP + protein L-histidine = ADP + protein N-phospho-L-histidine.</text>
        <dbReference type="EC" id="2.7.13.3"/>
    </reaction>
</comment>
<evidence type="ECO:0000256" key="8">
    <source>
        <dbReference type="ARBA" id="ARBA00023012"/>
    </source>
</evidence>
<dbReference type="Proteomes" id="UP000319263">
    <property type="component" value="Chromosome"/>
</dbReference>
<dbReference type="PROSITE" id="PS50109">
    <property type="entry name" value="HIS_KIN"/>
    <property type="match status" value="1"/>
</dbReference>
<dbReference type="GO" id="GO:0046983">
    <property type="term" value="F:protein dimerization activity"/>
    <property type="evidence" value="ECO:0007669"/>
    <property type="project" value="InterPro"/>
</dbReference>
<dbReference type="EC" id="2.7.13.3" evidence="2"/>
<dbReference type="GO" id="GO:0005524">
    <property type="term" value="F:ATP binding"/>
    <property type="evidence" value="ECO:0007669"/>
    <property type="project" value="UniProtKB-KW"/>
</dbReference>
<evidence type="ECO:0000256" key="5">
    <source>
        <dbReference type="ARBA" id="ARBA00022741"/>
    </source>
</evidence>
<dbReference type="InterPro" id="IPR036890">
    <property type="entry name" value="HATPase_C_sf"/>
</dbReference>
<dbReference type="SUPFAM" id="SSF55874">
    <property type="entry name" value="ATPase domain of HSP90 chaperone/DNA topoisomerase II/histidine kinase"/>
    <property type="match status" value="1"/>
</dbReference>
<feature type="transmembrane region" description="Helical" evidence="10">
    <location>
        <begin position="67"/>
        <end position="87"/>
    </location>
</feature>
<dbReference type="InterPro" id="IPR003594">
    <property type="entry name" value="HATPase_dom"/>
</dbReference>
<reference evidence="12 13" key="1">
    <citation type="submission" date="2019-07" db="EMBL/GenBank/DDBJ databases">
        <title>Microlunatus dokdonensis sp. nov. isolated from the rhizospheric soil of the wild plant Elymus tsukushiensis.</title>
        <authorList>
            <person name="Ghim S.-Y."/>
            <person name="Hwang Y.-J."/>
            <person name="Son J.-S."/>
            <person name="Shin J.-H."/>
        </authorList>
    </citation>
    <scope>NUCLEOTIDE SEQUENCE [LARGE SCALE GENOMIC DNA]</scope>
    <source>
        <strain evidence="12 13">KUDC0627</strain>
    </source>
</reference>
<feature type="transmembrane region" description="Helical" evidence="10">
    <location>
        <begin position="107"/>
        <end position="127"/>
    </location>
</feature>
<name>A0A516Q4K9_9ACTN</name>
<dbReference type="Pfam" id="PF02518">
    <property type="entry name" value="HATPase_c"/>
    <property type="match status" value="1"/>
</dbReference>
<keyword evidence="5" id="KW-0547">Nucleotide-binding</keyword>
<dbReference type="PANTHER" id="PTHR24421">
    <property type="entry name" value="NITRATE/NITRITE SENSOR PROTEIN NARX-RELATED"/>
    <property type="match status" value="1"/>
</dbReference>
<evidence type="ECO:0000313" key="13">
    <source>
        <dbReference type="Proteomes" id="UP000319263"/>
    </source>
</evidence>
<dbReference type="InterPro" id="IPR011712">
    <property type="entry name" value="Sig_transdc_His_kin_sub3_dim/P"/>
</dbReference>
<feature type="transmembrane region" description="Helical" evidence="10">
    <location>
        <begin position="239"/>
        <end position="259"/>
    </location>
</feature>
<dbReference type="InterPro" id="IPR005467">
    <property type="entry name" value="His_kinase_dom"/>
</dbReference>
<evidence type="ECO:0000313" key="12">
    <source>
        <dbReference type="EMBL" id="QDP98377.1"/>
    </source>
</evidence>